<feature type="transmembrane region" description="Helical" evidence="9">
    <location>
        <begin position="378"/>
        <end position="400"/>
    </location>
</feature>
<dbReference type="PANTHER" id="PTHR23028:SF53">
    <property type="entry name" value="ACYL_TRANSF_3 DOMAIN-CONTAINING PROTEIN"/>
    <property type="match status" value="1"/>
</dbReference>
<protein>
    <submittedName>
        <fullName evidence="11">Acyltransferase</fullName>
    </submittedName>
</protein>
<comment type="subcellular location">
    <subcellularLocation>
        <location evidence="1">Cell membrane</location>
        <topology evidence="1">Multi-pass membrane protein</topology>
    </subcellularLocation>
</comment>
<dbReference type="Proteomes" id="UP000241960">
    <property type="component" value="Unassembled WGS sequence"/>
</dbReference>
<feature type="transmembrane region" description="Helical" evidence="9">
    <location>
        <begin position="44"/>
        <end position="65"/>
    </location>
</feature>
<evidence type="ECO:0000256" key="8">
    <source>
        <dbReference type="ARBA" id="ARBA00023315"/>
    </source>
</evidence>
<evidence type="ECO:0000259" key="10">
    <source>
        <dbReference type="Pfam" id="PF01757"/>
    </source>
</evidence>
<dbReference type="GO" id="GO:0005886">
    <property type="term" value="C:plasma membrane"/>
    <property type="evidence" value="ECO:0007669"/>
    <property type="project" value="UniProtKB-SubCell"/>
</dbReference>
<feature type="transmembrane region" description="Helical" evidence="9">
    <location>
        <begin position="242"/>
        <end position="262"/>
    </location>
</feature>
<keyword evidence="4" id="KW-0808">Transferase</keyword>
<dbReference type="SUPFAM" id="SSF52266">
    <property type="entry name" value="SGNH hydrolase"/>
    <property type="match status" value="1"/>
</dbReference>
<feature type="transmembrane region" description="Helical" evidence="9">
    <location>
        <begin position="86"/>
        <end position="105"/>
    </location>
</feature>
<dbReference type="EMBL" id="PZFQ01000003">
    <property type="protein sequence ID" value="PTI77355.1"/>
    <property type="molecule type" value="Genomic_DNA"/>
</dbReference>
<feature type="transmembrane region" description="Helical" evidence="9">
    <location>
        <begin position="156"/>
        <end position="173"/>
    </location>
</feature>
<evidence type="ECO:0000313" key="11">
    <source>
        <dbReference type="EMBL" id="PTI77355.1"/>
    </source>
</evidence>
<gene>
    <name evidence="11" type="ORF">BU058_01290</name>
</gene>
<evidence type="ECO:0000256" key="4">
    <source>
        <dbReference type="ARBA" id="ARBA00022679"/>
    </source>
</evidence>
<dbReference type="AlphaFoldDB" id="A0A9Q6HR61"/>
<evidence type="ECO:0000256" key="6">
    <source>
        <dbReference type="ARBA" id="ARBA00022989"/>
    </source>
</evidence>
<accession>A0A9Q6HR61</accession>
<evidence type="ECO:0000256" key="1">
    <source>
        <dbReference type="ARBA" id="ARBA00004651"/>
    </source>
</evidence>
<dbReference type="Gene3D" id="3.40.50.1110">
    <property type="entry name" value="SGNH hydrolase"/>
    <property type="match status" value="1"/>
</dbReference>
<evidence type="ECO:0000256" key="3">
    <source>
        <dbReference type="ARBA" id="ARBA00022475"/>
    </source>
</evidence>
<evidence type="ECO:0000256" key="5">
    <source>
        <dbReference type="ARBA" id="ARBA00022692"/>
    </source>
</evidence>
<keyword evidence="5 9" id="KW-0812">Transmembrane</keyword>
<dbReference type="InterPro" id="IPR050879">
    <property type="entry name" value="Acyltransferase_3"/>
</dbReference>
<proteinExistence type="inferred from homology"/>
<feature type="transmembrane region" description="Helical" evidence="9">
    <location>
        <begin position="180"/>
        <end position="201"/>
    </location>
</feature>
<feature type="transmembrane region" description="Helical" evidence="9">
    <location>
        <begin position="268"/>
        <end position="291"/>
    </location>
</feature>
<evidence type="ECO:0000256" key="7">
    <source>
        <dbReference type="ARBA" id="ARBA00023136"/>
    </source>
</evidence>
<comment type="similarity">
    <text evidence="2">Belongs to the acyltransferase 3 family.</text>
</comment>
<reference evidence="11 12" key="1">
    <citation type="journal article" date="2016" name="Front. Microbiol.">
        <title>Comprehensive Phylogenetic Analysis of Bovine Non-aureus Staphylococci Species Based on Whole-Genome Sequencing.</title>
        <authorList>
            <person name="Naushad S."/>
            <person name="Barkema H.W."/>
            <person name="Luby C."/>
            <person name="Condas L.A."/>
            <person name="Nobrega D.B."/>
            <person name="Carson D.A."/>
            <person name="De Buck J."/>
        </authorList>
    </citation>
    <scope>NUCLEOTIDE SEQUENCE [LARGE SCALE GENOMIC DNA]</scope>
    <source>
        <strain evidence="11 12">SNUC 1231</strain>
    </source>
</reference>
<dbReference type="GO" id="GO:0016747">
    <property type="term" value="F:acyltransferase activity, transferring groups other than amino-acyl groups"/>
    <property type="evidence" value="ECO:0007669"/>
    <property type="project" value="InterPro"/>
</dbReference>
<dbReference type="RefSeq" id="WP_107544765.1">
    <property type="nucleotide sequence ID" value="NZ_JAMWVB010000005.1"/>
</dbReference>
<feature type="transmembrane region" description="Helical" evidence="9">
    <location>
        <begin position="213"/>
        <end position="230"/>
    </location>
</feature>
<evidence type="ECO:0000313" key="12">
    <source>
        <dbReference type="Proteomes" id="UP000241960"/>
    </source>
</evidence>
<keyword evidence="8 11" id="KW-0012">Acyltransferase</keyword>
<organism evidence="11 12">
    <name type="scientific">Staphylococcus succinus</name>
    <dbReference type="NCBI Taxonomy" id="61015"/>
    <lineage>
        <taxon>Bacteria</taxon>
        <taxon>Bacillati</taxon>
        <taxon>Bacillota</taxon>
        <taxon>Bacilli</taxon>
        <taxon>Bacillales</taxon>
        <taxon>Staphylococcaceae</taxon>
        <taxon>Staphylococcus</taxon>
    </lineage>
</organism>
<keyword evidence="3" id="KW-1003">Cell membrane</keyword>
<keyword evidence="6 9" id="KW-1133">Transmembrane helix</keyword>
<evidence type="ECO:0000256" key="9">
    <source>
        <dbReference type="SAM" id="Phobius"/>
    </source>
</evidence>
<keyword evidence="7 9" id="KW-0472">Membrane</keyword>
<dbReference type="PANTHER" id="PTHR23028">
    <property type="entry name" value="ACETYLTRANSFERASE"/>
    <property type="match status" value="1"/>
</dbReference>
<comment type="caution">
    <text evidence="11">The sequence shown here is derived from an EMBL/GenBank/DDBJ whole genome shotgun (WGS) entry which is preliminary data.</text>
</comment>
<dbReference type="CDD" id="cd01840">
    <property type="entry name" value="SGNH_hydrolase_yrhL_like"/>
    <property type="match status" value="1"/>
</dbReference>
<name>A0A9Q6HR61_9STAP</name>
<dbReference type="InterPro" id="IPR036514">
    <property type="entry name" value="SGNH_hydro_sf"/>
</dbReference>
<dbReference type="GO" id="GO:0009103">
    <property type="term" value="P:lipopolysaccharide biosynthetic process"/>
    <property type="evidence" value="ECO:0007669"/>
    <property type="project" value="TreeGrafter"/>
</dbReference>
<feature type="domain" description="Acyltransferase 3" evidence="10">
    <location>
        <begin position="19"/>
        <end position="350"/>
    </location>
</feature>
<dbReference type="InterPro" id="IPR002656">
    <property type="entry name" value="Acyl_transf_3_dom"/>
</dbReference>
<evidence type="ECO:0000256" key="2">
    <source>
        <dbReference type="ARBA" id="ARBA00007400"/>
    </source>
</evidence>
<sequence length="609" mass="70011">MSNDSSKRCDKKRDTRYMPGLDGLRAIAVIGIIIYHLNRQWLTGGFLGVDTFFVISGYLITSLLLKEYEETGIINLKNFWLRRIKRLMPAVIVLVCVVVLATLILKPDQIVGIKHDAFAAIFYVSNWWYIVSDVNYFEQFAFMPLKHLWSLAIEEQFYIFFPIVLITLLITVRKYRNVTLIFWIISLVSLFVMIMISQPHMGHSRVYFGTDTRLQTMLLGVMLAFLWPPFKLKKKPNVAIRHVVDTVGVLSVICLLSLFILVDDNSDWIYNGGFYLISAMTLFVISSAVHPSGYFARILGNPVFVYIGKRSYSLYLWHFPVISFLHSYFVDGQIPVYVYIIDVAVTIIFAELSYRYIETPFRKYSFRAFTLNRFRKSSFLRTVALIIILIPSLLIFAGAFDHLGKDTTANKKMSYHTTGNHKLKEKSKTVSLKEKSEEKQAKAHKNNKVYSDLKPLLIGDSVMVDIGADFTKYVPNANIDGKVGRNLYEAMPLVEQNYKKYANKNEQVVLELGTNGDFSKEQLNELISKFGDAKIYLVNTRVPRNYETHVNSLMADAAKNRQNVTLVDWHKRSEDHSEYFAPDGIHLEYSGVQALTDEILKQMVPKKDK</sequence>
<dbReference type="Pfam" id="PF01757">
    <property type="entry name" value="Acyl_transf_3"/>
    <property type="match status" value="1"/>
</dbReference>
<feature type="transmembrane region" description="Helical" evidence="9">
    <location>
        <begin position="312"/>
        <end position="330"/>
    </location>
</feature>
<feature type="transmembrane region" description="Helical" evidence="9">
    <location>
        <begin position="336"/>
        <end position="357"/>
    </location>
</feature>
<feature type="transmembrane region" description="Helical" evidence="9">
    <location>
        <begin position="21"/>
        <end position="38"/>
    </location>
</feature>